<reference evidence="2" key="1">
    <citation type="submission" date="2023-06" db="EMBL/GenBank/DDBJ databases">
        <title>Genomic of Agaribacillus aureum.</title>
        <authorList>
            <person name="Wang G."/>
        </authorList>
    </citation>
    <scope>NUCLEOTIDE SEQUENCE</scope>
    <source>
        <strain evidence="2">BMA12</strain>
    </source>
</reference>
<sequence length="339" mass="39573">MKKSIPVVFISILLVVLEKPLLAQETILSCTDSVFCVPGVMGVPRAKGLVIKREATLNYGIKSRAADPIGNANAEIKSNSRWQFKLRAPVLLKESFKIAIGLEYYTEEFRFENAENIDYPFYNNLNDRNLNSMKGEIFFVKSTLTNKYFLLRVSIGLNGDYNLDENFGKKEFLRYSFAPLFGWKQNRYLSYAVGLAYSYNFGKRSVFPLFSYNHTFNDRWGVESILPVKMKLRYNSLSEKNYFYLKTELNGANYGIHLADVNQDLTYLDKSEVRFMLVWEREIHDWLWFGVEAGYRSNIDYDVSDSYDFDVDQIINNDLKDSFIWNFSLFLVPPRKFLE</sequence>
<keyword evidence="3" id="KW-1185">Reference proteome</keyword>
<dbReference type="InterPro" id="IPR046235">
    <property type="entry name" value="DUF6268"/>
</dbReference>
<name>A0ABT8LB24_9BACT</name>
<protein>
    <submittedName>
        <fullName evidence="2">DUF6268 family outer membrane beta-barrel protein</fullName>
    </submittedName>
</protein>
<evidence type="ECO:0000313" key="2">
    <source>
        <dbReference type="EMBL" id="MDN5214853.1"/>
    </source>
</evidence>
<dbReference type="EMBL" id="JAUJEB010000005">
    <property type="protein sequence ID" value="MDN5214853.1"/>
    <property type="molecule type" value="Genomic_DNA"/>
</dbReference>
<comment type="caution">
    <text evidence="2">The sequence shown here is derived from an EMBL/GenBank/DDBJ whole genome shotgun (WGS) entry which is preliminary data.</text>
</comment>
<evidence type="ECO:0000313" key="3">
    <source>
        <dbReference type="Proteomes" id="UP001172083"/>
    </source>
</evidence>
<dbReference type="Pfam" id="PF19783">
    <property type="entry name" value="DUF6268"/>
    <property type="match status" value="1"/>
</dbReference>
<gene>
    <name evidence="2" type="ORF">QQ020_22425</name>
</gene>
<proteinExistence type="predicted"/>
<feature type="domain" description="DUF6268" evidence="1">
    <location>
        <begin position="144"/>
        <end position="299"/>
    </location>
</feature>
<dbReference type="Proteomes" id="UP001172083">
    <property type="component" value="Unassembled WGS sequence"/>
</dbReference>
<dbReference type="RefSeq" id="WP_346760191.1">
    <property type="nucleotide sequence ID" value="NZ_JAUJEB010000005.1"/>
</dbReference>
<organism evidence="2 3">
    <name type="scientific">Agaribacillus aureus</name>
    <dbReference type="NCBI Taxonomy" id="3051825"/>
    <lineage>
        <taxon>Bacteria</taxon>
        <taxon>Pseudomonadati</taxon>
        <taxon>Bacteroidota</taxon>
        <taxon>Cytophagia</taxon>
        <taxon>Cytophagales</taxon>
        <taxon>Splendidivirgaceae</taxon>
        <taxon>Agaribacillus</taxon>
    </lineage>
</organism>
<accession>A0ABT8LB24</accession>
<evidence type="ECO:0000259" key="1">
    <source>
        <dbReference type="Pfam" id="PF19783"/>
    </source>
</evidence>